<dbReference type="AlphaFoldDB" id="A0AAW9QU89"/>
<evidence type="ECO:0000313" key="2">
    <source>
        <dbReference type="Proteomes" id="UP001328733"/>
    </source>
</evidence>
<dbReference type="InterPro" id="IPR053285">
    <property type="entry name" value="Thylakoid_lumenal_pentapeptide"/>
</dbReference>
<proteinExistence type="predicted"/>
<protein>
    <submittedName>
        <fullName evidence="1">Pentapeptide repeat-containing protein</fullName>
    </submittedName>
</protein>
<dbReference type="PANTHER" id="PTHR47121:SF2">
    <property type="entry name" value="THYLAKOID LUMENAL PROTEIN TL20.3, CHLOROPLASTIC"/>
    <property type="match status" value="1"/>
</dbReference>
<dbReference type="Pfam" id="PF00805">
    <property type="entry name" value="Pentapeptide"/>
    <property type="match status" value="2"/>
</dbReference>
<keyword evidence="2" id="KW-1185">Reference proteome</keyword>
<reference evidence="1 2" key="1">
    <citation type="submission" date="2024-01" db="EMBL/GenBank/DDBJ databases">
        <title>Genomic insights into the taxonomy and metabolism of the cyanobacterium Pannus brasiliensis CCIBt3594.</title>
        <authorList>
            <person name="Machado M."/>
            <person name="Botero N.B."/>
            <person name="Andreote A.P.D."/>
            <person name="Feitosa A.M.T."/>
            <person name="Popin R."/>
            <person name="Sivonen K."/>
            <person name="Fiore M.F."/>
        </authorList>
    </citation>
    <scope>NUCLEOTIDE SEQUENCE [LARGE SCALE GENOMIC DNA]</scope>
    <source>
        <strain evidence="1 2">CCIBt3594</strain>
    </source>
</reference>
<dbReference type="Proteomes" id="UP001328733">
    <property type="component" value="Unassembled WGS sequence"/>
</dbReference>
<name>A0AAW9QU89_9CHRO</name>
<evidence type="ECO:0000313" key="1">
    <source>
        <dbReference type="EMBL" id="MEG3437118.1"/>
    </source>
</evidence>
<sequence>MLKSLLPRLISLFFVILLAILWVLFAARPVALAQDKTINHSFAKLEEQDFSHKDLRGGVFAAASMRGINFEGSDLSSSILTEGVLLKANLRGANLTGSLVDRVTFDFADLTNAIFTDSIASRTRFYDATITGADFTDAVIDSYQVKLMCDRADGVNPVTGVSTRDSLGCD</sequence>
<dbReference type="EMBL" id="JBAFSM010000012">
    <property type="protein sequence ID" value="MEG3437118.1"/>
    <property type="molecule type" value="Genomic_DNA"/>
</dbReference>
<comment type="caution">
    <text evidence="1">The sequence shown here is derived from an EMBL/GenBank/DDBJ whole genome shotgun (WGS) entry which is preliminary data.</text>
</comment>
<dbReference type="Gene3D" id="2.160.20.80">
    <property type="entry name" value="E3 ubiquitin-protein ligase SopA"/>
    <property type="match status" value="1"/>
</dbReference>
<accession>A0AAW9QU89</accession>
<dbReference type="RefSeq" id="WP_332864597.1">
    <property type="nucleotide sequence ID" value="NZ_JBAFSM010000012.1"/>
</dbReference>
<dbReference type="SUPFAM" id="SSF141571">
    <property type="entry name" value="Pentapeptide repeat-like"/>
    <property type="match status" value="1"/>
</dbReference>
<dbReference type="InterPro" id="IPR001646">
    <property type="entry name" value="5peptide_repeat"/>
</dbReference>
<organism evidence="1 2">
    <name type="scientific">Pannus brasiliensis CCIBt3594</name>
    <dbReference type="NCBI Taxonomy" id="1427578"/>
    <lineage>
        <taxon>Bacteria</taxon>
        <taxon>Bacillati</taxon>
        <taxon>Cyanobacteriota</taxon>
        <taxon>Cyanophyceae</taxon>
        <taxon>Oscillatoriophycideae</taxon>
        <taxon>Chroococcales</taxon>
        <taxon>Microcystaceae</taxon>
        <taxon>Pannus</taxon>
    </lineage>
</organism>
<gene>
    <name evidence="1" type="ORF">V0288_08310</name>
</gene>
<dbReference type="PANTHER" id="PTHR47121">
    <property type="entry name" value="THYLAKOID LUMENAL PROTEIN TL20.3, CHLOROPLASTIC"/>
    <property type="match status" value="1"/>
</dbReference>